<comment type="caution">
    <text evidence="2">The sequence shown here is derived from an EMBL/GenBank/DDBJ whole genome shotgun (WGS) entry which is preliminary data.</text>
</comment>
<evidence type="ECO:0000256" key="1">
    <source>
        <dbReference type="SAM" id="SignalP"/>
    </source>
</evidence>
<sequence>MKKKLFALLMLGVIGSSALSVHAQVQQRDFTCKKCGKGTVSQTGTRTVNYSEGCWTQHGGYKNIPHKDRYQDSLVMYDCNNCSYGYEEVYKTTALGCVDERY</sequence>
<evidence type="ECO:0000313" key="2">
    <source>
        <dbReference type="EMBL" id="MBC8581390.1"/>
    </source>
</evidence>
<proteinExistence type="predicted"/>
<feature type="chain" id="PRO_5036758511" evidence="1">
    <location>
        <begin position="24"/>
        <end position="102"/>
    </location>
</feature>
<protein>
    <submittedName>
        <fullName evidence="2">Uncharacterized protein</fullName>
    </submittedName>
</protein>
<feature type="signal peptide" evidence="1">
    <location>
        <begin position="1"/>
        <end position="23"/>
    </location>
</feature>
<accession>A0A926IAZ2</accession>
<dbReference type="Proteomes" id="UP000655830">
    <property type="component" value="Unassembled WGS sequence"/>
</dbReference>
<keyword evidence="3" id="KW-1185">Reference proteome</keyword>
<dbReference type="RefSeq" id="WP_249334291.1">
    <property type="nucleotide sequence ID" value="NZ_JACRSY010000049.1"/>
</dbReference>
<keyword evidence="1" id="KW-0732">Signal</keyword>
<name>A0A926IAZ2_9FIRM</name>
<reference evidence="2" key="1">
    <citation type="submission" date="2020-08" db="EMBL/GenBank/DDBJ databases">
        <title>Genome public.</title>
        <authorList>
            <person name="Liu C."/>
            <person name="Sun Q."/>
        </authorList>
    </citation>
    <scope>NUCLEOTIDE SEQUENCE</scope>
    <source>
        <strain evidence="2">NSJ-12</strain>
    </source>
</reference>
<organism evidence="2 3">
    <name type="scientific">Zhenhengia yiwuensis</name>
    <dbReference type="NCBI Taxonomy" id="2763666"/>
    <lineage>
        <taxon>Bacteria</taxon>
        <taxon>Bacillati</taxon>
        <taxon>Bacillota</taxon>
        <taxon>Clostridia</taxon>
        <taxon>Lachnospirales</taxon>
        <taxon>Lachnospiraceae</taxon>
        <taxon>Zhenhengia</taxon>
    </lineage>
</organism>
<dbReference type="AlphaFoldDB" id="A0A926IAZ2"/>
<evidence type="ECO:0000313" key="3">
    <source>
        <dbReference type="Proteomes" id="UP000655830"/>
    </source>
</evidence>
<gene>
    <name evidence="2" type="ORF">H8718_18025</name>
</gene>
<dbReference type="EMBL" id="JACRSY010000049">
    <property type="protein sequence ID" value="MBC8581390.1"/>
    <property type="molecule type" value="Genomic_DNA"/>
</dbReference>